<name>A0A8J2K047_9HEXA</name>
<reference evidence="1" key="1">
    <citation type="submission" date="2021-06" db="EMBL/GenBank/DDBJ databases">
        <authorList>
            <person name="Hodson N. C."/>
            <person name="Mongue J. A."/>
            <person name="Jaron S. K."/>
        </authorList>
    </citation>
    <scope>NUCLEOTIDE SEQUENCE</scope>
</reference>
<sequence length="91" mass="10692">MITYNTLLFLEKCTQQVSDCVKLIDKKVKNRELNPLHLIHFYRSCRHLQLRVQIYNVGFADTIFWDKNISMSVGIMLISFSVLLFKKSASH</sequence>
<gene>
    <name evidence="1" type="ORF">AFUS01_LOCUS15996</name>
</gene>
<accession>A0A8J2K047</accession>
<dbReference type="Proteomes" id="UP000708208">
    <property type="component" value="Unassembled WGS sequence"/>
</dbReference>
<dbReference type="EMBL" id="CAJVCH010144221">
    <property type="protein sequence ID" value="CAG7727138.1"/>
    <property type="molecule type" value="Genomic_DNA"/>
</dbReference>
<protein>
    <submittedName>
        <fullName evidence="1">Uncharacterized protein</fullName>
    </submittedName>
</protein>
<comment type="caution">
    <text evidence="1">The sequence shown here is derived from an EMBL/GenBank/DDBJ whole genome shotgun (WGS) entry which is preliminary data.</text>
</comment>
<organism evidence="1 2">
    <name type="scientific">Allacma fusca</name>
    <dbReference type="NCBI Taxonomy" id="39272"/>
    <lineage>
        <taxon>Eukaryota</taxon>
        <taxon>Metazoa</taxon>
        <taxon>Ecdysozoa</taxon>
        <taxon>Arthropoda</taxon>
        <taxon>Hexapoda</taxon>
        <taxon>Collembola</taxon>
        <taxon>Symphypleona</taxon>
        <taxon>Sminthuridae</taxon>
        <taxon>Allacma</taxon>
    </lineage>
</organism>
<proteinExistence type="predicted"/>
<evidence type="ECO:0000313" key="1">
    <source>
        <dbReference type="EMBL" id="CAG7727138.1"/>
    </source>
</evidence>
<dbReference type="AlphaFoldDB" id="A0A8J2K047"/>
<feature type="non-terminal residue" evidence="1">
    <location>
        <position position="1"/>
    </location>
</feature>
<keyword evidence="2" id="KW-1185">Reference proteome</keyword>
<evidence type="ECO:0000313" key="2">
    <source>
        <dbReference type="Proteomes" id="UP000708208"/>
    </source>
</evidence>